<dbReference type="Gene3D" id="3.40.720.10">
    <property type="entry name" value="Alkaline Phosphatase, subunit A"/>
    <property type="match status" value="1"/>
</dbReference>
<dbReference type="InterPro" id="IPR050738">
    <property type="entry name" value="Sulfatase"/>
</dbReference>
<comment type="caution">
    <text evidence="7">The sequence shown here is derived from an EMBL/GenBank/DDBJ whole genome shotgun (WGS) entry which is preliminary data.</text>
</comment>
<feature type="domain" description="Sulfatase N-terminal" evidence="6">
    <location>
        <begin position="31"/>
        <end position="400"/>
    </location>
</feature>
<dbReference type="PANTHER" id="PTHR42693:SF53">
    <property type="entry name" value="ENDO-4-O-SULFATASE"/>
    <property type="match status" value="1"/>
</dbReference>
<comment type="similarity">
    <text evidence="1">Belongs to the sulfatase family.</text>
</comment>
<feature type="signal peptide" evidence="5">
    <location>
        <begin position="1"/>
        <end position="18"/>
    </location>
</feature>
<dbReference type="GO" id="GO:0046872">
    <property type="term" value="F:metal ion binding"/>
    <property type="evidence" value="ECO:0007669"/>
    <property type="project" value="UniProtKB-KW"/>
</dbReference>
<gene>
    <name evidence="7" type="ORF">HW115_13610</name>
</gene>
<dbReference type="PANTHER" id="PTHR42693">
    <property type="entry name" value="ARYLSULFATASE FAMILY MEMBER"/>
    <property type="match status" value="1"/>
</dbReference>
<protein>
    <submittedName>
        <fullName evidence="7">Arylsulfatase</fullName>
    </submittedName>
</protein>
<keyword evidence="4" id="KW-0106">Calcium</keyword>
<organism evidence="7 8">
    <name type="scientific">Oceaniferula marina</name>
    <dbReference type="NCBI Taxonomy" id="2748318"/>
    <lineage>
        <taxon>Bacteria</taxon>
        <taxon>Pseudomonadati</taxon>
        <taxon>Verrucomicrobiota</taxon>
        <taxon>Verrucomicrobiia</taxon>
        <taxon>Verrucomicrobiales</taxon>
        <taxon>Verrucomicrobiaceae</taxon>
        <taxon>Oceaniferula</taxon>
    </lineage>
</organism>
<keyword evidence="2" id="KW-0479">Metal-binding</keyword>
<sequence>MTRILILLSQLLTLTLIAQKPTQASQAHPMPNIVIILADDMGYGDLNCQNPGSKIPTPHLDRLATQGMRFIDAHSPSAVCTPTRYALLTGRYAWRSRMKKGVLGPYCSPLIEANRPTIGKILKRKGYTTACIGKWHLGMQWGMKDTNIKLPPLWNHSWNRKFQSKVDLSKRISEGPLTAGFDYYFGVDVPNFPPYCFIENDSVLGPLPTKQKPANMYGNPGRMQNGWDLHKILPGLRDRAVKFIQEQAEASHSPFFLYMPLTSPHRPIVPTKEWAGKSQAGDYGDFIVQTDAIIGDVLQALDDNKLSKNTLVIVTSDNGSCGPAGDPHIRGKDWHTNLSVSKKFDHHPNAPWRGMKADAFEGGHRVPFILRWPGHIKANSVNPQLVCHVDLMRTIAKLVNAPLAAGSAEDSVDLFPCWQQPDKAVRESLIHHSSNGTFAIRYKEWKLIQSKGSGGWSKVAISKNTPPGQLYNLSKDPEEKNNLYLKHPEIVQQLNQRIKNTKNHE</sequence>
<evidence type="ECO:0000313" key="7">
    <source>
        <dbReference type="EMBL" id="NWK56654.1"/>
    </source>
</evidence>
<evidence type="ECO:0000256" key="2">
    <source>
        <dbReference type="ARBA" id="ARBA00022723"/>
    </source>
</evidence>
<dbReference type="AlphaFoldDB" id="A0A851GR30"/>
<keyword evidence="8" id="KW-1185">Reference proteome</keyword>
<evidence type="ECO:0000256" key="3">
    <source>
        <dbReference type="ARBA" id="ARBA00022801"/>
    </source>
</evidence>
<dbReference type="InterPro" id="IPR000917">
    <property type="entry name" value="Sulfatase_N"/>
</dbReference>
<dbReference type="EMBL" id="JACBAZ010000005">
    <property type="protein sequence ID" value="NWK56654.1"/>
    <property type="molecule type" value="Genomic_DNA"/>
</dbReference>
<proteinExistence type="inferred from homology"/>
<dbReference type="InterPro" id="IPR017850">
    <property type="entry name" value="Alkaline_phosphatase_core_sf"/>
</dbReference>
<evidence type="ECO:0000256" key="5">
    <source>
        <dbReference type="SAM" id="SignalP"/>
    </source>
</evidence>
<accession>A0A851GR30</accession>
<dbReference type="InterPro" id="IPR024607">
    <property type="entry name" value="Sulfatase_CS"/>
</dbReference>
<reference evidence="7 8" key="1">
    <citation type="submission" date="2020-07" db="EMBL/GenBank/DDBJ databases">
        <title>Roseicoccus Jingziensis gen. nov., sp. nov., isolated from coastal seawater.</title>
        <authorList>
            <person name="Feng X."/>
        </authorList>
    </citation>
    <scope>NUCLEOTIDE SEQUENCE [LARGE SCALE GENOMIC DNA]</scope>
    <source>
        <strain evidence="7 8">N1E253</strain>
    </source>
</reference>
<dbReference type="GO" id="GO:0004065">
    <property type="term" value="F:arylsulfatase activity"/>
    <property type="evidence" value="ECO:0007669"/>
    <property type="project" value="TreeGrafter"/>
</dbReference>
<feature type="chain" id="PRO_5032374620" evidence="5">
    <location>
        <begin position="19"/>
        <end position="505"/>
    </location>
</feature>
<dbReference type="RefSeq" id="WP_178933454.1">
    <property type="nucleotide sequence ID" value="NZ_JACBAZ010000005.1"/>
</dbReference>
<evidence type="ECO:0000313" key="8">
    <source>
        <dbReference type="Proteomes" id="UP000557872"/>
    </source>
</evidence>
<dbReference type="SUPFAM" id="SSF53649">
    <property type="entry name" value="Alkaline phosphatase-like"/>
    <property type="match status" value="1"/>
</dbReference>
<dbReference type="Proteomes" id="UP000557872">
    <property type="component" value="Unassembled WGS sequence"/>
</dbReference>
<dbReference type="CDD" id="cd16143">
    <property type="entry name" value="ARS_like"/>
    <property type="match status" value="1"/>
</dbReference>
<evidence type="ECO:0000256" key="1">
    <source>
        <dbReference type="ARBA" id="ARBA00008779"/>
    </source>
</evidence>
<dbReference type="Gene3D" id="3.30.1120.10">
    <property type="match status" value="1"/>
</dbReference>
<evidence type="ECO:0000256" key="4">
    <source>
        <dbReference type="ARBA" id="ARBA00022837"/>
    </source>
</evidence>
<evidence type="ECO:0000259" key="6">
    <source>
        <dbReference type="Pfam" id="PF00884"/>
    </source>
</evidence>
<keyword evidence="5" id="KW-0732">Signal</keyword>
<dbReference type="Pfam" id="PF00884">
    <property type="entry name" value="Sulfatase"/>
    <property type="match status" value="1"/>
</dbReference>
<name>A0A851GR30_9BACT</name>
<keyword evidence="3" id="KW-0378">Hydrolase</keyword>
<dbReference type="PROSITE" id="PS00523">
    <property type="entry name" value="SULFATASE_1"/>
    <property type="match status" value="1"/>
</dbReference>
<dbReference type="PROSITE" id="PS00149">
    <property type="entry name" value="SULFATASE_2"/>
    <property type="match status" value="1"/>
</dbReference>